<evidence type="ECO:0000313" key="3">
    <source>
        <dbReference type="Proteomes" id="UP001347146"/>
    </source>
</evidence>
<accession>A0ABU7MCS0</accession>
<dbReference type="PANTHER" id="PTHR43784">
    <property type="entry name" value="GDSL-LIKE LIPASE/ACYLHYDROLASE, PUTATIVE (AFU_ORTHOLOGUE AFUA_2G00820)-RELATED"/>
    <property type="match status" value="1"/>
</dbReference>
<dbReference type="RefSeq" id="WP_330432584.1">
    <property type="nucleotide sequence ID" value="NZ_JAZDUF010000003.1"/>
</dbReference>
<gene>
    <name evidence="2" type="ORF">VZC37_11215</name>
</gene>
<organism evidence="2 3">
    <name type="scientific">Gordonia sesuvii</name>
    <dbReference type="NCBI Taxonomy" id="3116777"/>
    <lineage>
        <taxon>Bacteria</taxon>
        <taxon>Bacillati</taxon>
        <taxon>Actinomycetota</taxon>
        <taxon>Actinomycetes</taxon>
        <taxon>Mycobacteriales</taxon>
        <taxon>Gordoniaceae</taxon>
        <taxon>Gordonia</taxon>
    </lineage>
</organism>
<dbReference type="PANTHER" id="PTHR43784:SF2">
    <property type="entry name" value="GDSL-LIKE LIPASE_ACYLHYDROLASE, PUTATIVE (AFU_ORTHOLOGUE AFUA_2G00820)-RELATED"/>
    <property type="match status" value="1"/>
</dbReference>
<dbReference type="GO" id="GO:0016787">
    <property type="term" value="F:hydrolase activity"/>
    <property type="evidence" value="ECO:0007669"/>
    <property type="project" value="UniProtKB-KW"/>
</dbReference>
<keyword evidence="2" id="KW-0378">Hydrolase</keyword>
<proteinExistence type="predicted"/>
<dbReference type="InterPro" id="IPR036514">
    <property type="entry name" value="SGNH_hydro_sf"/>
</dbReference>
<dbReference type="InterPro" id="IPR053140">
    <property type="entry name" value="GDSL_Rv0518-like"/>
</dbReference>
<dbReference type="EMBL" id="JAZDUF010000003">
    <property type="protein sequence ID" value="MEE3850904.1"/>
    <property type="molecule type" value="Genomic_DNA"/>
</dbReference>
<feature type="domain" description="SGNH hydrolase-type esterase" evidence="1">
    <location>
        <begin position="5"/>
        <end position="180"/>
    </location>
</feature>
<dbReference type="EC" id="3.1.-.-" evidence="2"/>
<protein>
    <submittedName>
        <fullName evidence="2">SGNH/GDSL hydrolase family protein</fullName>
        <ecNumber evidence="2">3.1.-.-</ecNumber>
    </submittedName>
</protein>
<dbReference type="Pfam" id="PF13472">
    <property type="entry name" value="Lipase_GDSL_2"/>
    <property type="match status" value="1"/>
</dbReference>
<dbReference type="Gene3D" id="3.40.50.1110">
    <property type="entry name" value="SGNH hydrolase"/>
    <property type="match status" value="1"/>
</dbReference>
<dbReference type="CDD" id="cd01832">
    <property type="entry name" value="SGNH_hydrolase_like_1"/>
    <property type="match status" value="1"/>
</dbReference>
<evidence type="ECO:0000259" key="1">
    <source>
        <dbReference type="Pfam" id="PF13472"/>
    </source>
</evidence>
<evidence type="ECO:0000313" key="2">
    <source>
        <dbReference type="EMBL" id="MEE3850904.1"/>
    </source>
</evidence>
<dbReference type="InterPro" id="IPR013830">
    <property type="entry name" value="SGNH_hydro"/>
</dbReference>
<keyword evidence="3" id="KW-1185">Reference proteome</keyword>
<name>A0ABU7MCS0_9ACTN</name>
<sequence length="259" mass="27925">MRYVAIGDSFTEGVGGDIAGDQVQGWADLVAAGLAAEYGGIDYANLAVRGRLLAPIATDQIDAALALDPLPTLLTFNGGGNDMLRRGIDLAGLIDLTRTAVQRCRDAGIEVVLLAGADPSGGLPFRDTIRARGEYLTAQISSLASAEDITFVDMFHDDEIRRPVYWSDDRLHLNPIGHQRVAAQVLRTLGVHTVPVPERPTVTSRVPRAVDDLRFVRSHLTPWMIRRLRGRSSGDTRSAKYPDWVTIDAASVGIGGVDS</sequence>
<dbReference type="SUPFAM" id="SSF52266">
    <property type="entry name" value="SGNH hydrolase"/>
    <property type="match status" value="1"/>
</dbReference>
<reference evidence="2 3" key="1">
    <citation type="submission" date="2024-01" db="EMBL/GenBank/DDBJ databases">
        <title>Draft genome sequence of Gordonia sp. LSe1-13.</title>
        <authorList>
            <person name="Suphannarot A."/>
            <person name="Mingma R."/>
        </authorList>
    </citation>
    <scope>NUCLEOTIDE SEQUENCE [LARGE SCALE GENOMIC DNA]</scope>
    <source>
        <strain evidence="2 3">LSe1-13</strain>
    </source>
</reference>
<dbReference type="Proteomes" id="UP001347146">
    <property type="component" value="Unassembled WGS sequence"/>
</dbReference>
<comment type="caution">
    <text evidence="2">The sequence shown here is derived from an EMBL/GenBank/DDBJ whole genome shotgun (WGS) entry which is preliminary data.</text>
</comment>